<sequence>MDYYNILKVNRNATEDDLKKSYKKLVLVWHPDKNPNNKPDAEAKFKLISEAYDVLSDPQKRKIYDRYGEEALKSGEVPPPSQKHSSYAASSSSSSSSRPYRNKHPQNNTSSFKFNPRDAEDIYAEIFGEGGPDFEGNRRTSNGVPPTGGGGGQARRKASPVERTLLCSLEDLYRGVDKKMKISRTITDFFGKSRTEDEILTIKLKPGWKKGTKVTFPEKGNQEHGVIPADIIFVIDEKPHAQYTRDGHDLIINQTISLVDALTNKTLQIPTLDGRNLMVPLPGIVTPGYVHEVPNEGMPISREPGRKGVLKIKIDVKYPTSLTPQQKSDLRRVLG</sequence>
<keyword evidence="5" id="KW-1185">Reference proteome</keyword>
<organism evidence="4 5">
    <name type="scientific">Trifolium subterraneum</name>
    <name type="common">Subterranean clover</name>
    <dbReference type="NCBI Taxonomy" id="3900"/>
    <lineage>
        <taxon>Eukaryota</taxon>
        <taxon>Viridiplantae</taxon>
        <taxon>Streptophyta</taxon>
        <taxon>Embryophyta</taxon>
        <taxon>Tracheophyta</taxon>
        <taxon>Spermatophyta</taxon>
        <taxon>Magnoliopsida</taxon>
        <taxon>eudicotyledons</taxon>
        <taxon>Gunneridae</taxon>
        <taxon>Pentapetalae</taxon>
        <taxon>rosids</taxon>
        <taxon>fabids</taxon>
        <taxon>Fabales</taxon>
        <taxon>Fabaceae</taxon>
        <taxon>Papilionoideae</taxon>
        <taxon>50 kb inversion clade</taxon>
        <taxon>NPAAA clade</taxon>
        <taxon>Hologalegina</taxon>
        <taxon>IRL clade</taxon>
        <taxon>Trifolieae</taxon>
        <taxon>Trifolium</taxon>
    </lineage>
</organism>
<evidence type="ECO:0000259" key="3">
    <source>
        <dbReference type="PROSITE" id="PS50076"/>
    </source>
</evidence>
<dbReference type="InterPro" id="IPR051339">
    <property type="entry name" value="DnaJ_subfamily_B"/>
</dbReference>
<dbReference type="FunFam" id="2.60.260.20:FF:000002">
    <property type="entry name" value="Dnaj homolog subfamily b member"/>
    <property type="match status" value="1"/>
</dbReference>
<dbReference type="Pfam" id="PF00226">
    <property type="entry name" value="DnaJ"/>
    <property type="match status" value="1"/>
</dbReference>
<evidence type="ECO:0000256" key="1">
    <source>
        <dbReference type="ARBA" id="ARBA00023186"/>
    </source>
</evidence>
<name>A0A2Z6MQM9_TRISU</name>
<proteinExistence type="predicted"/>
<dbReference type="InterPro" id="IPR002939">
    <property type="entry name" value="DnaJ_C"/>
</dbReference>
<keyword evidence="1" id="KW-0143">Chaperone</keyword>
<feature type="region of interest" description="Disordered" evidence="2">
    <location>
        <begin position="71"/>
        <end position="115"/>
    </location>
</feature>
<reference evidence="5" key="1">
    <citation type="journal article" date="2017" name="Front. Plant Sci.">
        <title>Climate Clever Clovers: New Paradigm to Reduce the Environmental Footprint of Ruminants by Breeding Low Methanogenic Forages Utilizing Haplotype Variation.</title>
        <authorList>
            <person name="Kaur P."/>
            <person name="Appels R."/>
            <person name="Bayer P.E."/>
            <person name="Keeble-Gagnere G."/>
            <person name="Wang J."/>
            <person name="Hirakawa H."/>
            <person name="Shirasawa K."/>
            <person name="Vercoe P."/>
            <person name="Stefanova K."/>
            <person name="Durmic Z."/>
            <person name="Nichols P."/>
            <person name="Revell C."/>
            <person name="Isobe S.N."/>
            <person name="Edwards D."/>
            <person name="Erskine W."/>
        </authorList>
    </citation>
    <scope>NUCLEOTIDE SEQUENCE [LARGE SCALE GENOMIC DNA]</scope>
    <source>
        <strain evidence="5">cv. Daliak</strain>
    </source>
</reference>
<evidence type="ECO:0000313" key="4">
    <source>
        <dbReference type="EMBL" id="GAU21062.1"/>
    </source>
</evidence>
<dbReference type="SMART" id="SM00271">
    <property type="entry name" value="DnaJ"/>
    <property type="match status" value="1"/>
</dbReference>
<dbReference type="PANTHER" id="PTHR24078:SF524">
    <property type="entry name" value="DNAJ HEAT SHOCK FAMILY PROTEIN"/>
    <property type="match status" value="1"/>
</dbReference>
<dbReference type="GO" id="GO:0006457">
    <property type="term" value="P:protein folding"/>
    <property type="evidence" value="ECO:0007669"/>
    <property type="project" value="InterPro"/>
</dbReference>
<dbReference type="EMBL" id="DF973224">
    <property type="protein sequence ID" value="GAU21062.1"/>
    <property type="molecule type" value="Genomic_DNA"/>
</dbReference>
<dbReference type="InterPro" id="IPR036869">
    <property type="entry name" value="J_dom_sf"/>
</dbReference>
<dbReference type="Pfam" id="PF01556">
    <property type="entry name" value="DnaJ_C"/>
    <property type="match status" value="1"/>
</dbReference>
<dbReference type="Gene3D" id="2.60.260.20">
    <property type="entry name" value="Urease metallochaperone UreE, N-terminal domain"/>
    <property type="match status" value="2"/>
</dbReference>
<evidence type="ECO:0000256" key="2">
    <source>
        <dbReference type="SAM" id="MobiDB-lite"/>
    </source>
</evidence>
<dbReference type="PANTHER" id="PTHR24078">
    <property type="entry name" value="DNAJ HOMOLOG SUBFAMILY C MEMBER"/>
    <property type="match status" value="1"/>
</dbReference>
<dbReference type="GO" id="GO:0051087">
    <property type="term" value="F:protein-folding chaperone binding"/>
    <property type="evidence" value="ECO:0007669"/>
    <property type="project" value="TreeGrafter"/>
</dbReference>
<accession>A0A2Z6MQM9</accession>
<dbReference type="InterPro" id="IPR018253">
    <property type="entry name" value="DnaJ_domain_CS"/>
</dbReference>
<evidence type="ECO:0000313" key="5">
    <source>
        <dbReference type="Proteomes" id="UP000242715"/>
    </source>
</evidence>
<dbReference type="CDD" id="cd06257">
    <property type="entry name" value="DnaJ"/>
    <property type="match status" value="1"/>
</dbReference>
<dbReference type="PRINTS" id="PR00625">
    <property type="entry name" value="JDOMAIN"/>
</dbReference>
<feature type="compositionally biased region" description="Low complexity" evidence="2">
    <location>
        <begin position="85"/>
        <end position="97"/>
    </location>
</feature>
<dbReference type="PROSITE" id="PS50076">
    <property type="entry name" value="DNAJ_2"/>
    <property type="match status" value="1"/>
</dbReference>
<dbReference type="CDD" id="cd10747">
    <property type="entry name" value="DnaJ_C"/>
    <property type="match status" value="1"/>
</dbReference>
<protein>
    <recommendedName>
        <fullName evidence="3">J domain-containing protein</fullName>
    </recommendedName>
</protein>
<feature type="region of interest" description="Disordered" evidence="2">
    <location>
        <begin position="127"/>
        <end position="159"/>
    </location>
</feature>
<dbReference type="GO" id="GO:0051082">
    <property type="term" value="F:unfolded protein binding"/>
    <property type="evidence" value="ECO:0007669"/>
    <property type="project" value="InterPro"/>
</dbReference>
<dbReference type="SUPFAM" id="SSF49493">
    <property type="entry name" value="HSP40/DnaJ peptide-binding domain"/>
    <property type="match status" value="2"/>
</dbReference>
<dbReference type="GO" id="GO:0005829">
    <property type="term" value="C:cytosol"/>
    <property type="evidence" value="ECO:0007669"/>
    <property type="project" value="TreeGrafter"/>
</dbReference>
<gene>
    <name evidence="4" type="ORF">TSUD_132740</name>
</gene>
<dbReference type="InterPro" id="IPR008971">
    <property type="entry name" value="HSP40/DnaJ_pept-bd"/>
</dbReference>
<dbReference type="FunFam" id="2.60.260.20:FF:000006">
    <property type="entry name" value="DnaJ subfamily B member 13"/>
    <property type="match status" value="1"/>
</dbReference>
<dbReference type="SUPFAM" id="SSF46565">
    <property type="entry name" value="Chaperone J-domain"/>
    <property type="match status" value="1"/>
</dbReference>
<dbReference type="OrthoDB" id="550424at2759"/>
<dbReference type="AlphaFoldDB" id="A0A2Z6MQM9"/>
<dbReference type="InterPro" id="IPR001623">
    <property type="entry name" value="DnaJ_domain"/>
</dbReference>
<dbReference type="PROSITE" id="PS00636">
    <property type="entry name" value="DNAJ_1"/>
    <property type="match status" value="1"/>
</dbReference>
<feature type="domain" description="J" evidence="3">
    <location>
        <begin position="2"/>
        <end position="68"/>
    </location>
</feature>
<dbReference type="Proteomes" id="UP000242715">
    <property type="component" value="Unassembled WGS sequence"/>
</dbReference>
<dbReference type="Gene3D" id="1.10.287.110">
    <property type="entry name" value="DnaJ domain"/>
    <property type="match status" value="1"/>
</dbReference>